<dbReference type="Proteomes" id="UP000243217">
    <property type="component" value="Unassembled WGS sequence"/>
</dbReference>
<dbReference type="OrthoDB" id="73862at2759"/>
<evidence type="ECO:0008006" key="5">
    <source>
        <dbReference type="Google" id="ProtNLM"/>
    </source>
</evidence>
<gene>
    <name evidence="3" type="ORF">THRCLA_03657</name>
</gene>
<organism evidence="3 4">
    <name type="scientific">Thraustotheca clavata</name>
    <dbReference type="NCBI Taxonomy" id="74557"/>
    <lineage>
        <taxon>Eukaryota</taxon>
        <taxon>Sar</taxon>
        <taxon>Stramenopiles</taxon>
        <taxon>Oomycota</taxon>
        <taxon>Saprolegniomycetes</taxon>
        <taxon>Saprolegniales</taxon>
        <taxon>Achlyaceae</taxon>
        <taxon>Thraustotheca</taxon>
    </lineage>
</organism>
<evidence type="ECO:0000256" key="2">
    <source>
        <dbReference type="SAM" id="MobiDB-lite"/>
    </source>
</evidence>
<protein>
    <recommendedName>
        <fullName evidence="5">BZIP domain-containing protein</fullName>
    </recommendedName>
</protein>
<reference evidence="3 4" key="1">
    <citation type="journal article" date="2014" name="Genome Biol. Evol.">
        <title>The secreted proteins of Achlya hypogyna and Thraustotheca clavata identify the ancestral oomycete secretome and reveal gene acquisitions by horizontal gene transfer.</title>
        <authorList>
            <person name="Misner I."/>
            <person name="Blouin N."/>
            <person name="Leonard G."/>
            <person name="Richards T.A."/>
            <person name="Lane C.E."/>
        </authorList>
    </citation>
    <scope>NUCLEOTIDE SEQUENCE [LARGE SCALE GENOMIC DNA]</scope>
    <source>
        <strain evidence="3 4">ATCC 34112</strain>
    </source>
</reference>
<accession>A0A1W0A1B6</accession>
<proteinExistence type="predicted"/>
<keyword evidence="1" id="KW-0175">Coiled coil</keyword>
<sequence length="248" mass="29306">MAMKANEERNARRRVKSRDNQRRYRQEYHDCIQKLQNEVQALEILIARCEGQISQLNKTLCWHEPEVNTVLEFRRLFKHSSYSAIPQLAHKQREFLTVVMHPDIIFMEQIGIKKVFEQYTLYHTLFHSFELNFQDLYVMMLDDNIVVRVRAKLHMRMSRRTIQALYPHILYNEGVVQKLIGRLLRLQMILNFHFNECSVIGELDTFADTTSNLIDLLKDIPTALIMANGGRVSHKAELKVSDMEICEL</sequence>
<comment type="caution">
    <text evidence="3">The sequence shown here is derived from an EMBL/GenBank/DDBJ whole genome shotgun (WGS) entry which is preliminary data.</text>
</comment>
<dbReference type="EMBL" id="JNBS01000686">
    <property type="protein sequence ID" value="OQS04064.1"/>
    <property type="molecule type" value="Genomic_DNA"/>
</dbReference>
<dbReference type="AlphaFoldDB" id="A0A1W0A1B6"/>
<feature type="region of interest" description="Disordered" evidence="2">
    <location>
        <begin position="1"/>
        <end position="22"/>
    </location>
</feature>
<evidence type="ECO:0000313" key="3">
    <source>
        <dbReference type="EMBL" id="OQS04064.1"/>
    </source>
</evidence>
<keyword evidence="4" id="KW-1185">Reference proteome</keyword>
<name>A0A1W0A1B6_9STRA</name>
<feature type="coiled-coil region" evidence="1">
    <location>
        <begin position="25"/>
        <end position="59"/>
    </location>
</feature>
<feature type="compositionally biased region" description="Basic and acidic residues" evidence="2">
    <location>
        <begin position="1"/>
        <end position="10"/>
    </location>
</feature>
<evidence type="ECO:0000256" key="1">
    <source>
        <dbReference type="SAM" id="Coils"/>
    </source>
</evidence>
<evidence type="ECO:0000313" key="4">
    <source>
        <dbReference type="Proteomes" id="UP000243217"/>
    </source>
</evidence>